<sequence>MVATRKSTRRGAQSESTKDQATATSSAALTRQSKRKAIPETATSKVAPIRQSKRKAVLEAEEKRESENAANGKSRKRVKKELPSYLQKSYQAENGPNQNVRLLNLPKESFDGITSFLEPDALTCLSLTCKEILSFVGTESWLECRPRRRGWDHDSHSTLGPLYSLLTLLVRDAPHLVDCTVCAVLHPPLKPPREHRKTKFTNSCFGPFAYIDYTPIASGIYGGYSLVWEHIVEARKSLTPHPGDKPGPLIELLGGNFTIPRERLTHTMNSSGRQIGKHLVLKHEHVFRGTSPRSPLRVADIIDLKVRLCPHQTTSTQKAEPGRYTKSRLPCGLLCHSIATAAPLSLRAGIPAPSMFCTPAPSEKKQMDSTVPGVSTLWTCRACPTKWHIQYNGQGAGQFKITTWQSFGDTAYRAQEYWKMLVRREMSNLAADKRNSEFFISNKQYVDFKIDDR</sequence>
<dbReference type="InterPro" id="IPR001810">
    <property type="entry name" value="F-box_dom"/>
</dbReference>
<name>A0A8H8QXZ2_9HELO</name>
<comment type="caution">
    <text evidence="3">The sequence shown here is derived from an EMBL/GenBank/DDBJ whole genome shotgun (WGS) entry which is preliminary data.</text>
</comment>
<feature type="domain" description="F-box" evidence="2">
    <location>
        <begin position="99"/>
        <end position="144"/>
    </location>
</feature>
<keyword evidence="4" id="KW-1185">Reference proteome</keyword>
<accession>A0A8H8QXZ2</accession>
<evidence type="ECO:0000256" key="1">
    <source>
        <dbReference type="SAM" id="MobiDB-lite"/>
    </source>
</evidence>
<evidence type="ECO:0000313" key="4">
    <source>
        <dbReference type="Proteomes" id="UP000431533"/>
    </source>
</evidence>
<dbReference type="GeneID" id="41986033"/>
<proteinExistence type="predicted"/>
<feature type="region of interest" description="Disordered" evidence="1">
    <location>
        <begin position="1"/>
        <end position="80"/>
    </location>
</feature>
<dbReference type="RefSeq" id="XP_031003705.1">
    <property type="nucleotide sequence ID" value="XM_031150779.1"/>
</dbReference>
<evidence type="ECO:0000259" key="2">
    <source>
        <dbReference type="PROSITE" id="PS50181"/>
    </source>
</evidence>
<dbReference type="EMBL" id="QGMH01000113">
    <property type="protein sequence ID" value="TVY24917.1"/>
    <property type="molecule type" value="Genomic_DNA"/>
</dbReference>
<protein>
    <recommendedName>
        <fullName evidence="2">F-box domain-containing protein</fullName>
    </recommendedName>
</protein>
<feature type="compositionally biased region" description="Basic and acidic residues" evidence="1">
    <location>
        <begin position="56"/>
        <end position="67"/>
    </location>
</feature>
<dbReference type="Proteomes" id="UP000431533">
    <property type="component" value="Unassembled WGS sequence"/>
</dbReference>
<dbReference type="PROSITE" id="PS50181">
    <property type="entry name" value="FBOX"/>
    <property type="match status" value="1"/>
</dbReference>
<evidence type="ECO:0000313" key="3">
    <source>
        <dbReference type="EMBL" id="TVY24917.1"/>
    </source>
</evidence>
<feature type="compositionally biased region" description="Polar residues" evidence="1">
    <location>
        <begin position="10"/>
        <end position="31"/>
    </location>
</feature>
<dbReference type="AlphaFoldDB" id="A0A8H8QXZ2"/>
<organism evidence="3 4">
    <name type="scientific">Lachnellula hyalina</name>
    <dbReference type="NCBI Taxonomy" id="1316788"/>
    <lineage>
        <taxon>Eukaryota</taxon>
        <taxon>Fungi</taxon>
        <taxon>Dikarya</taxon>
        <taxon>Ascomycota</taxon>
        <taxon>Pezizomycotina</taxon>
        <taxon>Leotiomycetes</taxon>
        <taxon>Helotiales</taxon>
        <taxon>Lachnaceae</taxon>
        <taxon>Lachnellula</taxon>
    </lineage>
</organism>
<dbReference type="OrthoDB" id="3766406at2759"/>
<reference evidence="3 4" key="1">
    <citation type="submission" date="2018-05" db="EMBL/GenBank/DDBJ databases">
        <title>Genome sequencing and assembly of the regulated plant pathogen Lachnellula willkommii and related sister species for the development of diagnostic species identification markers.</title>
        <authorList>
            <person name="Giroux E."/>
            <person name="Bilodeau G."/>
        </authorList>
    </citation>
    <scope>NUCLEOTIDE SEQUENCE [LARGE SCALE GENOMIC DNA]</scope>
    <source>
        <strain evidence="3 4">CBS 185.66</strain>
    </source>
</reference>
<gene>
    <name evidence="3" type="ORF">LHYA1_G005835</name>
</gene>